<accession>A0A0P8DV04</accession>
<evidence type="ECO:0000256" key="8">
    <source>
        <dbReference type="ARBA" id="ARBA00023136"/>
    </source>
</evidence>
<dbReference type="InterPro" id="IPR035906">
    <property type="entry name" value="MetI-like_sf"/>
</dbReference>
<sequence length="297" mass="31977">MNTRRLKDVLSSRLMLAAAVFACLLLFFMVAGLFFRASPILLTVPISDLLFSIEWSPFEGKFGFYPFIMGTLWVTVLATVIAIPVSLLSSIYLSEYASNGLREMVMPLVDLLAGIPSVVYGLFGVLAVVPFINDTLAPAMGAETIGGYSILAGGIVLSIMVFPIIISVTGEVMRSVSGELREVSLSLGATKWQTIKHVVLRKARPGIIAAIVLGFSRAFGETMAVLMVVGNVAKVPSSIFDPAYPLPALIANTYGEMMSIDLYDSAILLAALILLLVVLICNVIARMILVRIERGII</sequence>
<comment type="subcellular location">
    <subcellularLocation>
        <location evidence="1 9">Cell membrane</location>
        <topology evidence="1 9">Multi-pass membrane protein</topology>
    </subcellularLocation>
</comment>
<protein>
    <recommendedName>
        <fullName evidence="10">Phosphate transport system permease protein</fullName>
    </recommendedName>
</protein>
<feature type="transmembrane region" description="Helical" evidence="9">
    <location>
        <begin position="206"/>
        <end position="229"/>
    </location>
</feature>
<dbReference type="InterPro" id="IPR011864">
    <property type="entry name" value="Phosphate_PstC"/>
</dbReference>
<reference evidence="12 13" key="1">
    <citation type="submission" date="2015-09" db="EMBL/GenBank/DDBJ databases">
        <title>A metagenomics-based metabolic model of nitrate-dependent anaerobic oxidation of methane by Methanoperedens-like archaea.</title>
        <authorList>
            <person name="Arshad A."/>
            <person name="Speth D.R."/>
            <person name="De Graaf R.M."/>
            <person name="Op Den Camp H.J."/>
            <person name="Jetten M.S."/>
            <person name="Welte C.U."/>
        </authorList>
    </citation>
    <scope>NUCLEOTIDE SEQUENCE [LARGE SCALE GENOMIC DNA]</scope>
</reference>
<dbReference type="GO" id="GO:0005886">
    <property type="term" value="C:plasma membrane"/>
    <property type="evidence" value="ECO:0007669"/>
    <property type="project" value="UniProtKB-SubCell"/>
</dbReference>
<feature type="transmembrane region" description="Helical" evidence="9">
    <location>
        <begin position="145"/>
        <end position="166"/>
    </location>
</feature>
<organism evidence="12 13">
    <name type="scientific">Candidatus Methanoperedens nitratireducens</name>
    <dbReference type="NCBI Taxonomy" id="1392998"/>
    <lineage>
        <taxon>Archaea</taxon>
        <taxon>Methanobacteriati</taxon>
        <taxon>Methanobacteriota</taxon>
        <taxon>Stenosarchaea group</taxon>
        <taxon>Methanomicrobia</taxon>
        <taxon>Methanosarcinales</taxon>
        <taxon>ANME-2 cluster</taxon>
        <taxon>Candidatus Methanoperedentaceae</taxon>
        <taxon>Candidatus Methanoperedens</taxon>
    </lineage>
</organism>
<proteinExistence type="inferred from homology"/>
<evidence type="ECO:0000259" key="11">
    <source>
        <dbReference type="PROSITE" id="PS50928"/>
    </source>
</evidence>
<dbReference type="GO" id="GO:0006817">
    <property type="term" value="P:phosphate ion transport"/>
    <property type="evidence" value="ECO:0007669"/>
    <property type="project" value="UniProtKB-KW"/>
</dbReference>
<feature type="transmembrane region" description="Helical" evidence="9">
    <location>
        <begin position="105"/>
        <end position="133"/>
    </location>
</feature>
<comment type="caution">
    <text evidence="12">The sequence shown here is derived from an EMBL/GenBank/DDBJ whole genome shotgun (WGS) entry which is preliminary data.</text>
</comment>
<dbReference type="Gene3D" id="1.10.3720.10">
    <property type="entry name" value="MetI-like"/>
    <property type="match status" value="1"/>
</dbReference>
<dbReference type="PATRIC" id="fig|1719120.3.peg.4555"/>
<keyword evidence="4 10" id="KW-1003">Cell membrane</keyword>
<dbReference type="PANTHER" id="PTHR30425">
    <property type="entry name" value="PHOSPHATE TRANSPORT SYSTEM PERMEASE PROTEIN PST"/>
    <property type="match status" value="1"/>
</dbReference>
<dbReference type="AlphaFoldDB" id="A0A0P8DV04"/>
<keyword evidence="6 9" id="KW-0812">Transmembrane</keyword>
<dbReference type="Pfam" id="PF00528">
    <property type="entry name" value="BPD_transp_1"/>
    <property type="match status" value="1"/>
</dbReference>
<feature type="transmembrane region" description="Helical" evidence="9">
    <location>
        <begin position="67"/>
        <end position="93"/>
    </location>
</feature>
<evidence type="ECO:0000313" key="13">
    <source>
        <dbReference type="Proteomes" id="UP000050360"/>
    </source>
</evidence>
<dbReference type="EMBL" id="LKCM01000386">
    <property type="protein sequence ID" value="KPQ41288.1"/>
    <property type="molecule type" value="Genomic_DNA"/>
</dbReference>
<feature type="domain" description="ABC transmembrane type-1" evidence="11">
    <location>
        <begin position="68"/>
        <end position="285"/>
    </location>
</feature>
<name>A0A0P8DV04_9EURY</name>
<evidence type="ECO:0000256" key="1">
    <source>
        <dbReference type="ARBA" id="ARBA00004651"/>
    </source>
</evidence>
<evidence type="ECO:0000256" key="4">
    <source>
        <dbReference type="ARBA" id="ARBA00022475"/>
    </source>
</evidence>
<dbReference type="CDD" id="cd06261">
    <property type="entry name" value="TM_PBP2"/>
    <property type="match status" value="1"/>
</dbReference>
<dbReference type="GO" id="GO:0005315">
    <property type="term" value="F:phosphate transmembrane transporter activity"/>
    <property type="evidence" value="ECO:0007669"/>
    <property type="project" value="InterPro"/>
</dbReference>
<evidence type="ECO:0000256" key="6">
    <source>
        <dbReference type="ARBA" id="ARBA00022692"/>
    </source>
</evidence>
<keyword evidence="7 9" id="KW-1133">Transmembrane helix</keyword>
<dbReference type="SUPFAM" id="SSF161098">
    <property type="entry name" value="MetI-like"/>
    <property type="match status" value="1"/>
</dbReference>
<evidence type="ECO:0000256" key="10">
    <source>
        <dbReference type="RuleBase" id="RU363054"/>
    </source>
</evidence>
<comment type="similarity">
    <text evidence="2 10">Belongs to the binding-protein-dependent transport system permease family. CysTW subfamily.</text>
</comment>
<evidence type="ECO:0000256" key="9">
    <source>
        <dbReference type="RuleBase" id="RU363032"/>
    </source>
</evidence>
<evidence type="ECO:0000256" key="7">
    <source>
        <dbReference type="ARBA" id="ARBA00022989"/>
    </source>
</evidence>
<evidence type="ECO:0000256" key="5">
    <source>
        <dbReference type="ARBA" id="ARBA00022592"/>
    </source>
</evidence>
<evidence type="ECO:0000256" key="3">
    <source>
        <dbReference type="ARBA" id="ARBA00022448"/>
    </source>
</evidence>
<dbReference type="InterPro" id="IPR000515">
    <property type="entry name" value="MetI-like"/>
</dbReference>
<comment type="caution">
    <text evidence="10">Lacks conserved residue(s) required for the propagation of feature annotation.</text>
</comment>
<keyword evidence="5 10" id="KW-0592">Phosphate transport</keyword>
<comment type="function">
    <text evidence="10">Part of the binding-protein-dependent transport system for phosphate; probably responsible for the translocation of the substrate across the membrane.</text>
</comment>
<feature type="transmembrane region" description="Helical" evidence="9">
    <location>
        <begin position="266"/>
        <end position="289"/>
    </location>
</feature>
<keyword evidence="8 9" id="KW-0472">Membrane</keyword>
<gene>
    <name evidence="12" type="primary">pstC_2</name>
    <name evidence="12" type="ORF">MPEBLZ_04170</name>
</gene>
<dbReference type="NCBIfam" id="TIGR02138">
    <property type="entry name" value="phosphate_pstC"/>
    <property type="match status" value="1"/>
</dbReference>
<evidence type="ECO:0000256" key="2">
    <source>
        <dbReference type="ARBA" id="ARBA00007069"/>
    </source>
</evidence>
<dbReference type="PROSITE" id="PS50928">
    <property type="entry name" value="ABC_TM1"/>
    <property type="match status" value="1"/>
</dbReference>
<evidence type="ECO:0000313" key="12">
    <source>
        <dbReference type="EMBL" id="KPQ41288.1"/>
    </source>
</evidence>
<dbReference type="Proteomes" id="UP000050360">
    <property type="component" value="Unassembled WGS sequence"/>
</dbReference>
<dbReference type="PANTHER" id="PTHR30425:SF1">
    <property type="entry name" value="PHOSPHATE TRANSPORT SYSTEM PERMEASE PROTEIN PSTC"/>
    <property type="match status" value="1"/>
</dbReference>
<dbReference type="InterPro" id="IPR051124">
    <property type="entry name" value="Phosphate_Transport_Permease"/>
</dbReference>
<keyword evidence="3 9" id="KW-0813">Transport</keyword>